<evidence type="ECO:0000256" key="4">
    <source>
        <dbReference type="ARBA" id="ARBA00023125"/>
    </source>
</evidence>
<dbReference type="SUPFAM" id="SSF46785">
    <property type="entry name" value="Winged helix' DNA-binding domain"/>
    <property type="match status" value="1"/>
</dbReference>
<reference evidence="7 8" key="1">
    <citation type="submission" date="2018-12" db="EMBL/GenBank/DDBJ databases">
        <authorList>
            <consortium name="Pathogen Informatics"/>
        </authorList>
    </citation>
    <scope>NUCLEOTIDE SEQUENCE [LARGE SCALE GENOMIC DNA]</scope>
    <source>
        <strain evidence="7 8">NCTC13193</strain>
    </source>
</reference>
<evidence type="ECO:0000256" key="2">
    <source>
        <dbReference type="ARBA" id="ARBA00022491"/>
    </source>
</evidence>
<evidence type="ECO:0000313" key="8">
    <source>
        <dbReference type="Proteomes" id="UP000270487"/>
    </source>
</evidence>
<keyword evidence="3" id="KW-0805">Transcription regulation</keyword>
<accession>A0A0F7HCQ9</accession>
<dbReference type="PROSITE" id="PS50931">
    <property type="entry name" value="HTH_LYSR"/>
    <property type="match status" value="1"/>
</dbReference>
<proteinExistence type="inferred from homology"/>
<keyword evidence="6" id="KW-0804">Transcription</keyword>
<dbReference type="RefSeq" id="WP_024484926.1">
    <property type="nucleotide sequence ID" value="NZ_CAMISF010000001.1"/>
</dbReference>
<evidence type="ECO:0000256" key="5">
    <source>
        <dbReference type="ARBA" id="ARBA00023159"/>
    </source>
</evidence>
<evidence type="ECO:0000256" key="3">
    <source>
        <dbReference type="ARBA" id="ARBA00023015"/>
    </source>
</evidence>
<sequence length="308" mass="33564">MELRQLRYFVRTVELGSMGQAALDLNIGVSALSQQISRLESELAIRLLQRTSRGIVATDAGLAFFSQAQLALRHADDAVRAAKQARLSGHVSVGMAPSTASVLGLPFILAMRERYADIRLHVVESLSGNLASMIKVRQLDLAVVFQHKKLQTWSAIPVLEERLFLIGTQEIVGRFQDEPITPEAFCSLPLILPSQTHGLRALLNTSFARQQLELTVVAEIDGLAILMDAVRQGLGATIQPGAAISRILDDSLKVIEIDNPVLSRPNFLVSLSDDELSPVGLAARVVLQSVIRQLVTQGNWPGATLYHP</sequence>
<dbReference type="PANTHER" id="PTHR30293">
    <property type="entry name" value="TRANSCRIPTIONAL REGULATORY PROTEIN NAC-RELATED"/>
    <property type="match status" value="1"/>
</dbReference>
<protein>
    <submittedName>
        <fullName evidence="7">Cyn operon transcriptional activator</fullName>
    </submittedName>
</protein>
<evidence type="ECO:0000313" key="7">
    <source>
        <dbReference type="EMBL" id="VEI66165.1"/>
    </source>
</evidence>
<dbReference type="GeneID" id="30321517"/>
<dbReference type="Gene3D" id="3.40.190.290">
    <property type="match status" value="1"/>
</dbReference>
<dbReference type="FunFam" id="1.10.10.10:FF:000001">
    <property type="entry name" value="LysR family transcriptional regulator"/>
    <property type="match status" value="1"/>
</dbReference>
<comment type="similarity">
    <text evidence="1">Belongs to the LysR transcriptional regulatory family.</text>
</comment>
<dbReference type="InterPro" id="IPR005119">
    <property type="entry name" value="LysR_subst-bd"/>
</dbReference>
<dbReference type="GO" id="GO:0003677">
    <property type="term" value="F:DNA binding"/>
    <property type="evidence" value="ECO:0007669"/>
    <property type="project" value="UniProtKB-KW"/>
</dbReference>
<dbReference type="GO" id="GO:2000142">
    <property type="term" value="P:regulation of DNA-templated transcription initiation"/>
    <property type="evidence" value="ECO:0007669"/>
    <property type="project" value="TreeGrafter"/>
</dbReference>
<keyword evidence="2" id="KW-0678">Repressor</keyword>
<dbReference type="Pfam" id="PF03466">
    <property type="entry name" value="LysR_substrate"/>
    <property type="match status" value="1"/>
</dbReference>
<dbReference type="InterPro" id="IPR036390">
    <property type="entry name" value="WH_DNA-bd_sf"/>
</dbReference>
<evidence type="ECO:0000256" key="1">
    <source>
        <dbReference type="ARBA" id="ARBA00009437"/>
    </source>
</evidence>
<dbReference type="AlphaFoldDB" id="A0A0F7HCQ9"/>
<dbReference type="SUPFAM" id="SSF53850">
    <property type="entry name" value="Periplasmic binding protein-like II"/>
    <property type="match status" value="1"/>
</dbReference>
<dbReference type="EMBL" id="LR134492">
    <property type="protein sequence ID" value="VEI66165.1"/>
    <property type="molecule type" value="Genomic_DNA"/>
</dbReference>
<organism evidence="7 8">
    <name type="scientific">Serratia fonticola</name>
    <dbReference type="NCBI Taxonomy" id="47917"/>
    <lineage>
        <taxon>Bacteria</taxon>
        <taxon>Pseudomonadati</taxon>
        <taxon>Pseudomonadota</taxon>
        <taxon>Gammaproteobacteria</taxon>
        <taxon>Enterobacterales</taxon>
        <taxon>Yersiniaceae</taxon>
        <taxon>Serratia</taxon>
    </lineage>
</organism>
<dbReference type="Pfam" id="PF00126">
    <property type="entry name" value="HTH_1"/>
    <property type="match status" value="1"/>
</dbReference>
<dbReference type="Gene3D" id="1.10.10.10">
    <property type="entry name" value="Winged helix-like DNA-binding domain superfamily/Winged helix DNA-binding domain"/>
    <property type="match status" value="1"/>
</dbReference>
<dbReference type="KEGG" id="sfw:WN53_15190"/>
<dbReference type="Proteomes" id="UP000270487">
    <property type="component" value="Chromosome"/>
</dbReference>
<dbReference type="InterPro" id="IPR000847">
    <property type="entry name" value="LysR_HTH_N"/>
</dbReference>
<dbReference type="PANTHER" id="PTHR30293:SF0">
    <property type="entry name" value="NITROGEN ASSIMILATION REGULATORY PROTEIN NAC"/>
    <property type="match status" value="1"/>
</dbReference>
<keyword evidence="4" id="KW-0238">DNA-binding</keyword>
<keyword evidence="5" id="KW-0010">Activator</keyword>
<name>A0A0F7HCQ9_SERFO</name>
<dbReference type="InterPro" id="IPR036388">
    <property type="entry name" value="WH-like_DNA-bd_sf"/>
</dbReference>
<gene>
    <name evidence="7" type="primary">cynR_2</name>
    <name evidence="7" type="ORF">NCTC13193_01541</name>
</gene>
<dbReference type="GO" id="GO:0003700">
    <property type="term" value="F:DNA-binding transcription factor activity"/>
    <property type="evidence" value="ECO:0007669"/>
    <property type="project" value="InterPro"/>
</dbReference>
<evidence type="ECO:0000256" key="6">
    <source>
        <dbReference type="ARBA" id="ARBA00023163"/>
    </source>
</evidence>